<dbReference type="InterPro" id="IPR000008">
    <property type="entry name" value="C2_dom"/>
</dbReference>
<feature type="region of interest" description="Disordered" evidence="1">
    <location>
        <begin position="1143"/>
        <end position="1162"/>
    </location>
</feature>
<protein>
    <recommendedName>
        <fullName evidence="3">C2 domain-containing protein</fullName>
    </recommendedName>
</protein>
<dbReference type="Gene3D" id="2.60.40.150">
    <property type="entry name" value="C2 domain"/>
    <property type="match status" value="1"/>
</dbReference>
<feature type="transmembrane region" description="Helical" evidence="2">
    <location>
        <begin position="1049"/>
        <end position="1068"/>
    </location>
</feature>
<evidence type="ECO:0000313" key="4">
    <source>
        <dbReference type="EMBL" id="CAD9814612.1"/>
    </source>
</evidence>
<feature type="compositionally biased region" description="Acidic residues" evidence="1">
    <location>
        <begin position="855"/>
        <end position="886"/>
    </location>
</feature>
<keyword evidence="2" id="KW-0812">Transmembrane</keyword>
<evidence type="ECO:0000256" key="1">
    <source>
        <dbReference type="SAM" id="MobiDB-lite"/>
    </source>
</evidence>
<proteinExistence type="predicted"/>
<name>A0A7S2UDF2_9STRA</name>
<feature type="domain" description="C2" evidence="3">
    <location>
        <begin position="428"/>
        <end position="551"/>
    </location>
</feature>
<dbReference type="SMART" id="SM00239">
    <property type="entry name" value="C2"/>
    <property type="match status" value="1"/>
</dbReference>
<feature type="transmembrane region" description="Helical" evidence="2">
    <location>
        <begin position="1075"/>
        <end position="1092"/>
    </location>
</feature>
<feature type="region of interest" description="Disordered" evidence="1">
    <location>
        <begin position="831"/>
        <end position="893"/>
    </location>
</feature>
<evidence type="ECO:0000256" key="2">
    <source>
        <dbReference type="SAM" id="Phobius"/>
    </source>
</evidence>
<feature type="region of interest" description="Disordered" evidence="1">
    <location>
        <begin position="1"/>
        <end position="32"/>
    </location>
</feature>
<organism evidence="4">
    <name type="scientific">Attheya septentrionalis</name>
    <dbReference type="NCBI Taxonomy" id="420275"/>
    <lineage>
        <taxon>Eukaryota</taxon>
        <taxon>Sar</taxon>
        <taxon>Stramenopiles</taxon>
        <taxon>Ochrophyta</taxon>
        <taxon>Bacillariophyta</taxon>
        <taxon>Coscinodiscophyceae</taxon>
        <taxon>Chaetocerotophycidae</taxon>
        <taxon>Chaetocerotales</taxon>
        <taxon>Attheyaceae</taxon>
        <taxon>Attheya</taxon>
    </lineage>
</organism>
<evidence type="ECO:0000259" key="3">
    <source>
        <dbReference type="PROSITE" id="PS50004"/>
    </source>
</evidence>
<keyword evidence="2" id="KW-0472">Membrane</keyword>
<reference evidence="4" key="1">
    <citation type="submission" date="2021-01" db="EMBL/GenBank/DDBJ databases">
        <authorList>
            <person name="Corre E."/>
            <person name="Pelletier E."/>
            <person name="Niang G."/>
            <person name="Scheremetjew M."/>
            <person name="Finn R."/>
            <person name="Kale V."/>
            <person name="Holt S."/>
            <person name="Cochrane G."/>
            <person name="Meng A."/>
            <person name="Brown T."/>
            <person name="Cohen L."/>
        </authorList>
    </citation>
    <scope>NUCLEOTIDE SEQUENCE</scope>
    <source>
        <strain evidence="4">CCMP2084</strain>
    </source>
</reference>
<dbReference type="PROSITE" id="PS50004">
    <property type="entry name" value="C2"/>
    <property type="match status" value="1"/>
</dbReference>
<feature type="transmembrane region" description="Helical" evidence="2">
    <location>
        <begin position="1098"/>
        <end position="1117"/>
    </location>
</feature>
<sequence length="1301" mass="147375">MHSPPQSPSRSSFRTLAVPAGGSSRPLPSEPQSLEGTLLQRRRHKLLYSKPRYAVLDLRNGGSFACYESYPADSIPMNQQKSTEKITKTSMKIVEMRAKLHRKDSAVCIRVDKGRHTAMNRRNVVMSSLDEKLLSDMNNDWSEAYNTDSERGESDPNYEANNGGSGVGTKLSSRKMHISEKMTAIRDNIFHPNELPRLYIPSEVPWTMRDVQNDPSMFLIEIPQREKNDSKYDDLVTDDIQLLQNDGIRSFSAKLNTMANKTKKVKLSSLKYEKIYYFKCNGGGNEKILWLNAARKLDRLAEDSAVRRKISSRTVTSRNRSVTSAATADRRRAMERALSVSPRLAGGFQGMLDADALKDAVCSDGDCGSYNEETGINDAPLSVASGSSNGDAMDSLTPVGRKEHKVFPVSAYPNRWMTESELKEEMLMPSKVFHDLRVDPGQSDGEIGTLRVEILECIGLPKMDRFSNTDAVCYLICGPYGFTTDTINGKLDPMWPRKAKRACEIPIFHAHAQLFVGLFDDDGPNEHDDFVGRAVIDIASLRPGSEYDVTISLRMFATAYSRKPRGSIRLRLQLDWNSERAAVMSILPRPETRNVMRLFTGREEFSYSNIRAPITIQCADLKSFRNVALTVRGAHLPARFSMKIFNAHKREFKLYQKLTPIIIKVTATSIMKWKNPFVSGYIFFAWMHCIHSGSCSLVPPYAVSLVLLLLIQNYARYSTCPKAHDGLVPLTFEELLMSLVFGSSTAKERHMHPLEFNGTNCQNDSPTSNQLSRHSYQPLGTALFKKLGFYDDDPDSSLLFGPRDHREFPFSFDERYPQISVDDARKSKAKGELTSHCPFGTHIEGQSLPSIIDQNENEDEDEEERMDEENEEASKNEEEDYEEDEDQGKKCSLSFGGHKIGLRDIEKKGEGKKWNRGGLIKRVKAKIHSGGEPSVISRHMSTHLNEPKQLSGLELKLSKLPEQDIDVRVKAKTPLADELLQDKNNLQNAMLRVFDDRVYSFNENVEKIAKESSKHELYYRSGDVVDSELDRHLGMHSYSNPVLAKTASYASPLVQVSHMFLCFVRSIFNLFMWKNPYLSFWLCLACIFAIVVLIFFPWRLFLCIVGIIGLGPQNWVLRVHQQRRRRKLDGFRDSLSSVSALSLGSNGSLDSKDSPSSATKEHRRFFARTGRKRSGPLEKPENGEKDALDLAVCPVPALRPIFFCHTAENLGTMRSKLGRHHDLEHDVHEVVVPYSRFRFARFYDWPPDPTHARVTKGRTGHQKQRLLMQESIPYEPFQESMPRTGHLDNAGPTKRRVAFDL</sequence>
<keyword evidence="2" id="KW-1133">Transmembrane helix</keyword>
<gene>
    <name evidence="4" type="ORF">ASEP1449_LOCUS6437</name>
</gene>
<dbReference type="EMBL" id="HBHQ01009534">
    <property type="protein sequence ID" value="CAD9814612.1"/>
    <property type="molecule type" value="Transcribed_RNA"/>
</dbReference>
<feature type="region of interest" description="Disordered" evidence="1">
    <location>
        <begin position="1278"/>
        <end position="1301"/>
    </location>
</feature>
<dbReference type="SUPFAM" id="SSF49562">
    <property type="entry name" value="C2 domain (Calcium/lipid-binding domain, CaLB)"/>
    <property type="match status" value="1"/>
</dbReference>
<dbReference type="InterPro" id="IPR035892">
    <property type="entry name" value="C2_domain_sf"/>
</dbReference>
<feature type="compositionally biased region" description="Low complexity" evidence="1">
    <location>
        <begin position="1"/>
        <end position="12"/>
    </location>
</feature>
<dbReference type="Pfam" id="PF00168">
    <property type="entry name" value="C2"/>
    <property type="match status" value="1"/>
</dbReference>
<feature type="region of interest" description="Disordered" evidence="1">
    <location>
        <begin position="142"/>
        <end position="172"/>
    </location>
</feature>
<accession>A0A7S2UDF2</accession>